<keyword evidence="5 7" id="KW-1133">Transmembrane helix</keyword>
<feature type="transmembrane region" description="Helical" evidence="7">
    <location>
        <begin position="184"/>
        <end position="202"/>
    </location>
</feature>
<dbReference type="GO" id="GO:0055085">
    <property type="term" value="P:transmembrane transport"/>
    <property type="evidence" value="ECO:0007669"/>
    <property type="project" value="InterPro"/>
</dbReference>
<dbReference type="InterPro" id="IPR045621">
    <property type="entry name" value="BPD_transp_1_N"/>
</dbReference>
<comment type="similarity">
    <text evidence="7">Belongs to the binding-protein-dependent transport system permease family.</text>
</comment>
<dbReference type="Gene3D" id="1.10.3720.10">
    <property type="entry name" value="MetI-like"/>
    <property type="match status" value="1"/>
</dbReference>
<dbReference type="Pfam" id="PF19300">
    <property type="entry name" value="BPD_transp_1_N"/>
    <property type="match status" value="1"/>
</dbReference>
<organism evidence="9">
    <name type="scientific">Campylobacter sp. CCS1377</name>
    <dbReference type="NCBI Taxonomy" id="3158229"/>
    <lineage>
        <taxon>Bacteria</taxon>
        <taxon>Pseudomonadati</taxon>
        <taxon>Campylobacterota</taxon>
        <taxon>Epsilonproteobacteria</taxon>
        <taxon>Campylobacterales</taxon>
        <taxon>Campylobacteraceae</taxon>
        <taxon>Campylobacter</taxon>
    </lineage>
</organism>
<evidence type="ECO:0000256" key="6">
    <source>
        <dbReference type="ARBA" id="ARBA00023136"/>
    </source>
</evidence>
<dbReference type="CDD" id="cd06261">
    <property type="entry name" value="TM_PBP2"/>
    <property type="match status" value="1"/>
</dbReference>
<feature type="transmembrane region" description="Helical" evidence="7">
    <location>
        <begin position="139"/>
        <end position="164"/>
    </location>
</feature>
<dbReference type="EMBL" id="CP155620">
    <property type="protein sequence ID" value="XBJ29428.1"/>
    <property type="molecule type" value="Genomic_DNA"/>
</dbReference>
<feature type="transmembrane region" description="Helical" evidence="7">
    <location>
        <begin position="284"/>
        <end position="307"/>
    </location>
</feature>
<dbReference type="AlphaFoldDB" id="A0AAU7E896"/>
<dbReference type="PANTHER" id="PTHR43163:SF6">
    <property type="entry name" value="DIPEPTIDE TRANSPORT SYSTEM PERMEASE PROTEIN DPPB-RELATED"/>
    <property type="match status" value="1"/>
</dbReference>
<proteinExistence type="inferred from homology"/>
<evidence type="ECO:0000256" key="2">
    <source>
        <dbReference type="ARBA" id="ARBA00022448"/>
    </source>
</evidence>
<dbReference type="PROSITE" id="PS50928">
    <property type="entry name" value="ABC_TM1"/>
    <property type="match status" value="1"/>
</dbReference>
<feature type="transmembrane region" description="Helical" evidence="7">
    <location>
        <begin position="242"/>
        <end position="264"/>
    </location>
</feature>
<dbReference type="InterPro" id="IPR000515">
    <property type="entry name" value="MetI-like"/>
</dbReference>
<keyword evidence="3" id="KW-1003">Cell membrane</keyword>
<dbReference type="InterPro" id="IPR035906">
    <property type="entry name" value="MetI-like_sf"/>
</dbReference>
<evidence type="ECO:0000256" key="7">
    <source>
        <dbReference type="RuleBase" id="RU363032"/>
    </source>
</evidence>
<evidence type="ECO:0000313" key="9">
    <source>
        <dbReference type="EMBL" id="XBJ29428.1"/>
    </source>
</evidence>
<name>A0AAU7E896_9BACT</name>
<accession>A0AAU7E896</accession>
<feature type="transmembrane region" description="Helical" evidence="7">
    <location>
        <begin position="104"/>
        <end position="127"/>
    </location>
</feature>
<evidence type="ECO:0000256" key="4">
    <source>
        <dbReference type="ARBA" id="ARBA00022692"/>
    </source>
</evidence>
<keyword evidence="4 7" id="KW-0812">Transmembrane</keyword>
<gene>
    <name evidence="9" type="ORF">AAH949_00915</name>
</gene>
<keyword evidence="6 7" id="KW-0472">Membrane</keyword>
<feature type="domain" description="ABC transmembrane type-1" evidence="8">
    <location>
        <begin position="100"/>
        <end position="301"/>
    </location>
</feature>
<evidence type="ECO:0000259" key="8">
    <source>
        <dbReference type="PROSITE" id="PS50928"/>
    </source>
</evidence>
<reference evidence="9" key="1">
    <citation type="submission" date="2024-05" db="EMBL/GenBank/DDBJ databases">
        <title>Campylobacter coli isolated from environmental waters in Slovenia.</title>
        <authorList>
            <person name="Zautner A.E."/>
            <person name="Bunk B."/>
            <person name="Riedel T."/>
            <person name="Sproeer C."/>
        </authorList>
    </citation>
    <scope>NUCLEOTIDE SEQUENCE</scope>
    <source>
        <strain evidence="9">CCS1377</strain>
    </source>
</reference>
<keyword evidence="2 7" id="KW-0813">Transport</keyword>
<dbReference type="SUPFAM" id="SSF161098">
    <property type="entry name" value="MetI-like"/>
    <property type="match status" value="1"/>
</dbReference>
<evidence type="ECO:0000256" key="5">
    <source>
        <dbReference type="ARBA" id="ARBA00022989"/>
    </source>
</evidence>
<dbReference type="GO" id="GO:0005886">
    <property type="term" value="C:plasma membrane"/>
    <property type="evidence" value="ECO:0007669"/>
    <property type="project" value="UniProtKB-SubCell"/>
</dbReference>
<dbReference type="PANTHER" id="PTHR43163">
    <property type="entry name" value="DIPEPTIDE TRANSPORT SYSTEM PERMEASE PROTEIN DPPB-RELATED"/>
    <property type="match status" value="1"/>
</dbReference>
<feature type="transmembrane region" description="Helical" evidence="7">
    <location>
        <begin position="14"/>
        <end position="34"/>
    </location>
</feature>
<comment type="subcellular location">
    <subcellularLocation>
        <location evidence="1 7">Cell membrane</location>
        <topology evidence="1 7">Multi-pass membrane protein</topology>
    </subcellularLocation>
</comment>
<dbReference type="Pfam" id="PF00528">
    <property type="entry name" value="BPD_transp_1"/>
    <property type="match status" value="1"/>
</dbReference>
<protein>
    <submittedName>
        <fullName evidence="9">ABC transporter permease</fullName>
    </submittedName>
</protein>
<evidence type="ECO:0000256" key="3">
    <source>
        <dbReference type="ARBA" id="ARBA00022475"/>
    </source>
</evidence>
<evidence type="ECO:0000256" key="1">
    <source>
        <dbReference type="ARBA" id="ARBA00004651"/>
    </source>
</evidence>
<sequence length="317" mass="35500">MEQKLVLILLIKRILWACFLSLFGSFLCFVLIFYSKGSVAHAMSLAPVNTELVSQIESNLNLDKPLFIQYKSWLTHFLQADFGISFVSGEKVSVILMQTLPLTLILGLGAFFVLSVLSIVLAMLCVYYKDSFFDKFLHFISMSFLALPSFALSLLAILLFSVELKILPSSGALTFEGNFSFKNLILPLSVLVLTHLAIYLRFSREAFLESLNQNYIQNAFARGLSKKRIYWHLVLKDAMPSIVSYFGSCIVSFLGTTYVVESVFSYGGLGQLALKSILFKDYPVVLAVIVISICLAVFITLCCELIIKSIYTRLDNA</sequence>
<dbReference type="RefSeq" id="WP_348518694.1">
    <property type="nucleotide sequence ID" value="NZ_CP155620.1"/>
</dbReference>